<feature type="compositionally biased region" description="Polar residues" evidence="39">
    <location>
        <begin position="1186"/>
        <end position="1204"/>
    </location>
</feature>
<dbReference type="InterPro" id="IPR003593">
    <property type="entry name" value="AAA+_ATPase"/>
</dbReference>
<dbReference type="AlphaFoldDB" id="A0A163J6L9"/>
<protein>
    <recommendedName>
        <fullName evidence="29">ATP-binding cassette sub-family B member 6</fullName>
        <ecNumber evidence="28">7.6.2.5</ecNumber>
    </recommendedName>
    <alternativeName>
        <fullName evidence="30">ABC-type heme transporter ABCB6</fullName>
    </alternativeName>
</protein>
<dbReference type="FunCoup" id="A0A163J6L9">
    <property type="interactions" value="506"/>
</dbReference>
<feature type="transmembrane region" description="Helical" evidence="40">
    <location>
        <begin position="491"/>
        <end position="512"/>
    </location>
</feature>
<comment type="catalytic activity">
    <reaction evidence="36">
        <text>uroporphyrin III(in) + ATP + H2O = uroporphyrin III(out) + ADP + phosphate + H(+)</text>
        <dbReference type="Rhea" id="RHEA:66776"/>
        <dbReference type="ChEBI" id="CHEBI:15377"/>
        <dbReference type="ChEBI" id="CHEBI:15378"/>
        <dbReference type="ChEBI" id="CHEBI:30616"/>
        <dbReference type="ChEBI" id="CHEBI:43474"/>
        <dbReference type="ChEBI" id="CHEBI:167479"/>
        <dbReference type="ChEBI" id="CHEBI:456216"/>
    </reaction>
    <physiologicalReaction direction="left-to-right" evidence="36">
        <dbReference type="Rhea" id="RHEA:66777"/>
    </physiologicalReaction>
</comment>
<evidence type="ECO:0000256" key="26">
    <source>
        <dbReference type="ARBA" id="ARBA00024320"/>
    </source>
</evidence>
<feature type="transmembrane region" description="Helical" evidence="40">
    <location>
        <begin position="322"/>
        <end position="346"/>
    </location>
</feature>
<dbReference type="GO" id="GO:0020037">
    <property type="term" value="F:heme binding"/>
    <property type="evidence" value="ECO:0007669"/>
    <property type="project" value="TreeGrafter"/>
</dbReference>
<comment type="catalytic activity">
    <reaction evidence="31">
        <text>heme b(in) + ATP + H2O = heme b(out) + ADP + phosphate + H(+)</text>
        <dbReference type="Rhea" id="RHEA:19261"/>
        <dbReference type="ChEBI" id="CHEBI:15377"/>
        <dbReference type="ChEBI" id="CHEBI:15378"/>
        <dbReference type="ChEBI" id="CHEBI:30616"/>
        <dbReference type="ChEBI" id="CHEBI:43474"/>
        <dbReference type="ChEBI" id="CHEBI:60344"/>
        <dbReference type="ChEBI" id="CHEBI:456216"/>
        <dbReference type="EC" id="7.6.2.5"/>
    </reaction>
    <physiologicalReaction direction="left-to-right" evidence="31">
        <dbReference type="Rhea" id="RHEA:19262"/>
    </physiologicalReaction>
</comment>
<keyword evidence="19" id="KW-0067">ATP-binding</keyword>
<feature type="region of interest" description="Disordered" evidence="39">
    <location>
        <begin position="1021"/>
        <end position="1258"/>
    </location>
</feature>
<dbReference type="GO" id="GO:0005576">
    <property type="term" value="C:extracellular region"/>
    <property type="evidence" value="ECO:0007669"/>
    <property type="project" value="UniProtKB-SubCell"/>
</dbReference>
<dbReference type="InterPro" id="IPR027417">
    <property type="entry name" value="P-loop_NTPase"/>
</dbReference>
<evidence type="ECO:0000256" key="24">
    <source>
        <dbReference type="ARBA" id="ARBA00023157"/>
    </source>
</evidence>
<dbReference type="InterPro" id="IPR003439">
    <property type="entry name" value="ABC_transporter-like_ATP-bd"/>
</dbReference>
<evidence type="ECO:0000256" key="6">
    <source>
        <dbReference type="ARBA" id="ARBA00004477"/>
    </source>
</evidence>
<evidence type="ECO:0000256" key="2">
    <source>
        <dbReference type="ARBA" id="ARBA00004333"/>
    </source>
</evidence>
<evidence type="ECO:0000256" key="31">
    <source>
        <dbReference type="ARBA" id="ARBA00047649"/>
    </source>
</evidence>
<evidence type="ECO:0000313" key="44">
    <source>
        <dbReference type="Proteomes" id="UP000078561"/>
    </source>
</evidence>
<keyword evidence="23 40" id="KW-0472">Membrane</keyword>
<keyword evidence="21 40" id="KW-1133">Transmembrane helix</keyword>
<feature type="compositionally biased region" description="Polar residues" evidence="39">
    <location>
        <begin position="1088"/>
        <end position="1103"/>
    </location>
</feature>
<dbReference type="InterPro" id="IPR036640">
    <property type="entry name" value="ABC1_TM_sf"/>
</dbReference>
<evidence type="ECO:0000256" key="39">
    <source>
        <dbReference type="SAM" id="MobiDB-lite"/>
    </source>
</evidence>
<evidence type="ECO:0000256" key="35">
    <source>
        <dbReference type="ARBA" id="ARBA00048455"/>
    </source>
</evidence>
<dbReference type="GO" id="GO:0005886">
    <property type="term" value="C:plasma membrane"/>
    <property type="evidence" value="ECO:0007669"/>
    <property type="project" value="UniProtKB-SubCell"/>
</dbReference>
<dbReference type="Pfam" id="PF00005">
    <property type="entry name" value="ABC_tran"/>
    <property type="match status" value="1"/>
</dbReference>
<evidence type="ECO:0000256" key="27">
    <source>
        <dbReference type="ARBA" id="ARBA00024363"/>
    </source>
</evidence>
<dbReference type="GO" id="GO:0015439">
    <property type="term" value="F:ABC-type heme transporter activity"/>
    <property type="evidence" value="ECO:0007669"/>
    <property type="project" value="UniProtKB-EC"/>
</dbReference>
<evidence type="ECO:0000256" key="32">
    <source>
        <dbReference type="ARBA" id="ARBA00047753"/>
    </source>
</evidence>
<keyword evidence="17" id="KW-1000">Mitochondrion outer membrane</keyword>
<evidence type="ECO:0000256" key="14">
    <source>
        <dbReference type="ARBA" id="ARBA00022692"/>
    </source>
</evidence>
<name>A0A163J6L9_ABSGL</name>
<dbReference type="InParanoid" id="A0A163J6L9"/>
<feature type="compositionally biased region" description="Basic and acidic residues" evidence="39">
    <location>
        <begin position="1035"/>
        <end position="1052"/>
    </location>
</feature>
<feature type="domain" description="ABC transmembrane type-1" evidence="42">
    <location>
        <begin position="459"/>
        <end position="742"/>
    </location>
</feature>
<dbReference type="Gene3D" id="3.40.50.300">
    <property type="entry name" value="P-loop containing nucleotide triphosphate hydrolases"/>
    <property type="match status" value="1"/>
</dbReference>
<dbReference type="GO" id="GO:0005741">
    <property type="term" value="C:mitochondrial outer membrane"/>
    <property type="evidence" value="ECO:0007669"/>
    <property type="project" value="UniProtKB-SubCell"/>
</dbReference>
<dbReference type="GO" id="GO:0005789">
    <property type="term" value="C:endoplasmic reticulum membrane"/>
    <property type="evidence" value="ECO:0007669"/>
    <property type="project" value="UniProtKB-SubCell"/>
</dbReference>
<keyword evidence="14 40" id="KW-0812">Transmembrane</keyword>
<dbReference type="EMBL" id="LT551811">
    <property type="protein sequence ID" value="SAL97482.1"/>
    <property type="molecule type" value="Genomic_DNA"/>
</dbReference>
<feature type="transmembrane region" description="Helical" evidence="40">
    <location>
        <begin position="457"/>
        <end position="479"/>
    </location>
</feature>
<keyword evidence="22" id="KW-0333">Golgi apparatus</keyword>
<evidence type="ECO:0000259" key="42">
    <source>
        <dbReference type="PROSITE" id="PS50929"/>
    </source>
</evidence>
<dbReference type="InterPro" id="IPR032410">
    <property type="entry name" value="ABCB6_N"/>
</dbReference>
<evidence type="ECO:0000256" key="7">
    <source>
        <dbReference type="ARBA" id="ARBA00004550"/>
    </source>
</evidence>
<evidence type="ECO:0000256" key="11">
    <source>
        <dbReference type="ARBA" id="ARBA00022448"/>
    </source>
</evidence>
<gene>
    <name evidence="43" type="primary">ABSGL_02979.1 scaffold 4097</name>
</gene>
<keyword evidence="15" id="KW-0547">Nucleotide-binding</keyword>
<dbReference type="STRING" id="4829.A0A163J6L9"/>
<dbReference type="CDD" id="cd18581">
    <property type="entry name" value="ABC_6TM_ABCB6"/>
    <property type="match status" value="1"/>
</dbReference>
<dbReference type="Pfam" id="PF00664">
    <property type="entry name" value="ABC_membrane"/>
    <property type="match status" value="1"/>
</dbReference>
<feature type="transmembrane region" description="Helical" evidence="40">
    <location>
        <begin position="685"/>
        <end position="704"/>
    </location>
</feature>
<comment type="catalytic activity">
    <reaction evidence="34">
        <text>protoporphyrin IX(in) + ATP + H2O = protoporphyrin IX(out) + ADP + phosphate + H(+)</text>
        <dbReference type="Rhea" id="RHEA:61336"/>
        <dbReference type="ChEBI" id="CHEBI:15377"/>
        <dbReference type="ChEBI" id="CHEBI:15378"/>
        <dbReference type="ChEBI" id="CHEBI:30616"/>
        <dbReference type="ChEBI" id="CHEBI:43474"/>
        <dbReference type="ChEBI" id="CHEBI:57306"/>
        <dbReference type="ChEBI" id="CHEBI:456216"/>
    </reaction>
    <physiologicalReaction direction="left-to-right" evidence="34">
        <dbReference type="Rhea" id="RHEA:61337"/>
    </physiologicalReaction>
</comment>
<dbReference type="GO" id="GO:0032585">
    <property type="term" value="C:multivesicular body membrane"/>
    <property type="evidence" value="ECO:0007669"/>
    <property type="project" value="UniProtKB-SubCell"/>
</dbReference>
<dbReference type="GO" id="GO:0005524">
    <property type="term" value="F:ATP binding"/>
    <property type="evidence" value="ECO:0007669"/>
    <property type="project" value="UniProtKB-KW"/>
</dbReference>
<sequence length="1279" mass="143290">MNRLPFGSFHAAHFSPQHVQQWHSYLQNLPIPPSDYYQQAQEPATDHHEESRQNEQDVDDMPLSKEAMEIFEFSESYSKERRYFKKETTSTDTPNDQSFDVFVSTVEQQALSDSDDIEVERKQHEANAMLDLSTTLFNDGMEAPATSLVLLSSPLSPPATTATEDTSHRILIQQHLLNSAYLEACHPQCQEEEPASLAMWPVLPFSIEVVTPLFISPVALLSFITLFSFGRFIHTRGSPWLDLNAHARSRSWTALTKLLVTLCICVLLTLLVDCGVITARAFADSVWTSNLLIFYESVLFVAWMLCLWTLIDELHKFGQVYWIQYCFWMIAVLAETCVGWLWALTVKRPESGSSWTIYEQVLLCSFTTRYIIQWLLIVLSVVHIFSRSSSAESTSLLNNVNDSALNYGTATEAATEPSLSTAQQQQQPKSAFSDFFNKMGELLPFMWPQKNRRLQSLVVLSFALMVLGLIINACTPYQIGYVVDHIGKGKFAWAAVLVYMGFKFLQGGSGLIQCVQNFLWVPVNQYTTREVSIKLFEHLHLLSLGFHLNRKTGEVLRVMDRGTNSVVQLLSQILFQIFPAIANILIAVVLFTLTFSPAYGAIIFVTMALYLYVTITMTEWRTKFRRDMIELDNSARTKAVDSLLNFETVKYYGNSEYEVNRYRDAIVEYQKADWKSSASLNVLNLAQNSVISIGLFVGCLLFAYEVSLGRFTAGDFVIFNVYMMQLYSPLHWFGTYYRMIQTNFIDMEKMLDLFKEPQTVKDIPGAPDLHVKEGGIVFDNVTFTYDNRQTVLNGVSFTVPPGKKVALVGPSGSGKSTIMRLLFRFYDPTSGSVSIDGQNIQHVKQSSLRYNIGVVPQDCVLFNDTIMYNLQYGNIHASKEEVYQAAMAAQIHDKILSFPDGYETKVGERGLRLSTGEKQRVAIGRTILKNPPIILLDEATSSLDTLTERYIQQALSNVTQDRTTVVIAHRLSTIVNADLILVIKDGRVAESGTHEELLKQGAYSNSPDQGIYSEMWQKQLREDNDTDSTSTIGETKVKDSDFDSDKDGKATTEDDVPTHPANTIINNKPAAETRAPSLDQHQHDATNGPLTASQQSIDSSSVNHAPVKQDDGPDRTLQIDIPAKDDPMEYSSSPADNPPYPLAVPSPQHDNNEASGTPLAASPTSSIPEGQQYEQQKAGDNDNEDTPVTASPTGSILNDQQNEDTTGSASPTASASNDRQNEQQQSSDKDNKSNKSKSKNKNKKNRKRKSTRNSTTFRMMAYLFIQSCQSPRSSSGDTF</sequence>
<evidence type="ECO:0000256" key="28">
    <source>
        <dbReference type="ARBA" id="ARBA00024385"/>
    </source>
</evidence>
<feature type="compositionally biased region" description="Polar residues" evidence="39">
    <location>
        <begin position="1162"/>
        <end position="1175"/>
    </location>
</feature>
<evidence type="ECO:0000256" key="40">
    <source>
        <dbReference type="SAM" id="Phobius"/>
    </source>
</evidence>
<keyword evidence="20" id="KW-1278">Translocase</keyword>
<dbReference type="InterPro" id="IPR039421">
    <property type="entry name" value="Type_1_exporter"/>
</dbReference>
<dbReference type="OMA" id="TITMTEW"/>
<feature type="compositionally biased region" description="Basic and acidic residues" evidence="39">
    <location>
        <begin position="44"/>
        <end position="55"/>
    </location>
</feature>
<dbReference type="EC" id="7.6.2.5" evidence="28"/>
<dbReference type="PANTHER" id="PTHR24221">
    <property type="entry name" value="ATP-BINDING CASSETTE SUB-FAMILY B"/>
    <property type="match status" value="1"/>
</dbReference>
<keyword evidence="17" id="KW-0496">Mitochondrion</keyword>
<organism evidence="43">
    <name type="scientific">Absidia glauca</name>
    <name type="common">Pin mould</name>
    <dbReference type="NCBI Taxonomy" id="4829"/>
    <lineage>
        <taxon>Eukaryota</taxon>
        <taxon>Fungi</taxon>
        <taxon>Fungi incertae sedis</taxon>
        <taxon>Mucoromycota</taxon>
        <taxon>Mucoromycotina</taxon>
        <taxon>Mucoromycetes</taxon>
        <taxon>Mucorales</taxon>
        <taxon>Cunninghamellaceae</taxon>
        <taxon>Absidia</taxon>
    </lineage>
</organism>
<comment type="subcellular location">
    <subcellularLocation>
        <location evidence="8">Cell membrane</location>
        <topology evidence="8">Multi-pass membrane protein</topology>
    </subcellularLocation>
    <subcellularLocation>
        <location evidence="1">Early endosome membrane</location>
    </subcellularLocation>
    <subcellularLocation>
        <location evidence="6">Endoplasmic reticulum membrane</location>
        <topology evidence="6">Multi-pass membrane protein</topology>
    </subcellularLocation>
    <subcellularLocation>
        <location evidence="3">Endosome membrane</location>
        <topology evidence="3">Multi-pass membrane protein</topology>
    </subcellularLocation>
    <subcellularLocation>
        <location evidence="2">Endosome</location>
        <location evidence="2">Multivesicular body membrane</location>
    </subcellularLocation>
    <subcellularLocation>
        <location evidence="9">Golgi apparatus membrane</location>
        <topology evidence="9">Multi-pass membrane protein</topology>
    </subcellularLocation>
    <subcellularLocation>
        <location evidence="5">Late endosome membrane</location>
    </subcellularLocation>
    <subcellularLocation>
        <location evidence="10">Lysosome membrane</location>
    </subcellularLocation>
    <subcellularLocation>
        <location evidence="26">Melanosome membrane</location>
    </subcellularLocation>
    <subcellularLocation>
        <location evidence="4">Mitochondrion outer membrane</location>
        <topology evidence="4">Multi-pass membrane protein</topology>
    </subcellularLocation>
    <subcellularLocation>
        <location evidence="7">Secreted</location>
        <location evidence="7">Extracellular exosome</location>
    </subcellularLocation>
</comment>
<evidence type="ECO:0000259" key="41">
    <source>
        <dbReference type="PROSITE" id="PS50893"/>
    </source>
</evidence>
<evidence type="ECO:0000256" key="4">
    <source>
        <dbReference type="ARBA" id="ARBA00004374"/>
    </source>
</evidence>
<comment type="similarity">
    <text evidence="27">Belongs to the ABC transporter superfamily. ABCB family. Heavy Metal importer (TC 3.A.1.210) subfamily.</text>
</comment>
<keyword evidence="11" id="KW-0813">Transport</keyword>
<evidence type="ECO:0000256" key="16">
    <source>
        <dbReference type="ARBA" id="ARBA00022753"/>
    </source>
</evidence>
<evidence type="ECO:0000256" key="29">
    <source>
        <dbReference type="ARBA" id="ARBA00024439"/>
    </source>
</evidence>
<feature type="transmembrane region" description="Helical" evidence="40">
    <location>
        <begin position="366"/>
        <end position="385"/>
    </location>
</feature>
<feature type="compositionally biased region" description="Low complexity" evidence="39">
    <location>
        <begin position="1205"/>
        <end position="1216"/>
    </location>
</feature>
<keyword evidence="44" id="KW-1185">Reference proteome</keyword>
<evidence type="ECO:0000256" key="9">
    <source>
        <dbReference type="ARBA" id="ARBA00004653"/>
    </source>
</evidence>
<feature type="compositionally biased region" description="Basic residues" evidence="39">
    <location>
        <begin position="1234"/>
        <end position="1251"/>
    </location>
</feature>
<evidence type="ECO:0000256" key="34">
    <source>
        <dbReference type="ARBA" id="ARBA00048309"/>
    </source>
</evidence>
<dbReference type="GO" id="GO:0000139">
    <property type="term" value="C:Golgi membrane"/>
    <property type="evidence" value="ECO:0007669"/>
    <property type="project" value="UniProtKB-SubCell"/>
</dbReference>
<dbReference type="CDD" id="cd03253">
    <property type="entry name" value="ABCC_ATM1_transporter"/>
    <property type="match status" value="1"/>
</dbReference>
<feature type="domain" description="ABC transporter" evidence="41">
    <location>
        <begin position="776"/>
        <end position="1010"/>
    </location>
</feature>
<evidence type="ECO:0000256" key="33">
    <source>
        <dbReference type="ARBA" id="ARBA00047789"/>
    </source>
</evidence>
<feature type="region of interest" description="Disordered" evidence="39">
    <location>
        <begin position="33"/>
        <end position="63"/>
    </location>
</feature>
<evidence type="ECO:0000256" key="38">
    <source>
        <dbReference type="ARBA" id="ARBA00049398"/>
    </source>
</evidence>
<dbReference type="Gene3D" id="1.20.1560.10">
    <property type="entry name" value="ABC transporter type 1, transmembrane domain"/>
    <property type="match status" value="1"/>
</dbReference>
<evidence type="ECO:0000256" key="30">
    <source>
        <dbReference type="ARBA" id="ARBA00031413"/>
    </source>
</evidence>
<evidence type="ECO:0000256" key="21">
    <source>
        <dbReference type="ARBA" id="ARBA00022989"/>
    </source>
</evidence>
<keyword evidence="12" id="KW-1003">Cell membrane</keyword>
<feature type="transmembrane region" description="Helical" evidence="40">
    <location>
        <begin position="569"/>
        <end position="592"/>
    </location>
</feature>
<evidence type="ECO:0000256" key="5">
    <source>
        <dbReference type="ARBA" id="ARBA00004414"/>
    </source>
</evidence>
<comment type="catalytic activity">
    <reaction evidence="38">
        <text>coproporphyrin I(in) + ATP + H2O = coproporphyrin I(out) + ADP + phosphate + H(+)</text>
        <dbReference type="Rhea" id="RHEA:66768"/>
        <dbReference type="ChEBI" id="CHEBI:15377"/>
        <dbReference type="ChEBI" id="CHEBI:15378"/>
        <dbReference type="ChEBI" id="CHEBI:30616"/>
        <dbReference type="ChEBI" id="CHEBI:43474"/>
        <dbReference type="ChEBI" id="CHEBI:167478"/>
        <dbReference type="ChEBI" id="CHEBI:456216"/>
    </reaction>
    <physiologicalReaction direction="left-to-right" evidence="38">
        <dbReference type="Rhea" id="RHEA:66769"/>
    </physiologicalReaction>
</comment>
<evidence type="ECO:0000256" key="18">
    <source>
        <dbReference type="ARBA" id="ARBA00022824"/>
    </source>
</evidence>
<keyword evidence="18" id="KW-0256">Endoplasmic reticulum</keyword>
<keyword evidence="24" id="KW-1015">Disulfide bond</keyword>
<dbReference type="InterPro" id="IPR011527">
    <property type="entry name" value="ABC1_TM_dom"/>
</dbReference>
<evidence type="ECO:0000256" key="13">
    <source>
        <dbReference type="ARBA" id="ARBA00022525"/>
    </source>
</evidence>
<dbReference type="GO" id="GO:0005774">
    <property type="term" value="C:vacuolar membrane"/>
    <property type="evidence" value="ECO:0007669"/>
    <property type="project" value="TreeGrafter"/>
</dbReference>
<evidence type="ECO:0000256" key="8">
    <source>
        <dbReference type="ARBA" id="ARBA00004651"/>
    </source>
</evidence>
<dbReference type="GO" id="GO:0016887">
    <property type="term" value="F:ATP hydrolysis activity"/>
    <property type="evidence" value="ECO:0007669"/>
    <property type="project" value="InterPro"/>
</dbReference>
<evidence type="ECO:0000256" key="12">
    <source>
        <dbReference type="ARBA" id="ARBA00022475"/>
    </source>
</evidence>
<dbReference type="OrthoDB" id="6500128at2759"/>
<dbReference type="SUPFAM" id="SSF52540">
    <property type="entry name" value="P-loop containing nucleoside triphosphate hydrolases"/>
    <property type="match status" value="1"/>
</dbReference>
<comment type="catalytic activity">
    <reaction evidence="33">
        <text>uroporphyrin I(in) + ATP + H2O = uroporphyrin I(out) + ADP + phosphate + H(+)</text>
        <dbReference type="Rhea" id="RHEA:66772"/>
        <dbReference type="ChEBI" id="CHEBI:15377"/>
        <dbReference type="ChEBI" id="CHEBI:15378"/>
        <dbReference type="ChEBI" id="CHEBI:30616"/>
        <dbReference type="ChEBI" id="CHEBI:43474"/>
        <dbReference type="ChEBI" id="CHEBI:167480"/>
        <dbReference type="ChEBI" id="CHEBI:456216"/>
    </reaction>
    <physiologicalReaction direction="left-to-right" evidence="33">
        <dbReference type="Rhea" id="RHEA:66773"/>
    </physiologicalReaction>
</comment>
<dbReference type="PROSITE" id="PS50893">
    <property type="entry name" value="ABC_TRANSPORTER_2"/>
    <property type="match status" value="1"/>
</dbReference>
<evidence type="ECO:0000256" key="22">
    <source>
        <dbReference type="ARBA" id="ARBA00023034"/>
    </source>
</evidence>
<evidence type="ECO:0000256" key="3">
    <source>
        <dbReference type="ARBA" id="ARBA00004337"/>
    </source>
</evidence>
<keyword evidence="25" id="KW-0458">Lysosome</keyword>
<feature type="transmembrane region" description="Helical" evidence="40">
    <location>
        <begin position="213"/>
        <end position="233"/>
    </location>
</feature>
<evidence type="ECO:0000256" key="17">
    <source>
        <dbReference type="ARBA" id="ARBA00022787"/>
    </source>
</evidence>
<comment type="catalytic activity">
    <reaction evidence="37">
        <text>coproporphyrin III(in) + ATP + H2O = coproporphyrin III(out) + ADP + phosphate + H(+)</text>
        <dbReference type="Rhea" id="RHEA:66664"/>
        <dbReference type="ChEBI" id="CHEBI:15377"/>
        <dbReference type="ChEBI" id="CHEBI:15378"/>
        <dbReference type="ChEBI" id="CHEBI:30616"/>
        <dbReference type="ChEBI" id="CHEBI:43474"/>
        <dbReference type="ChEBI" id="CHEBI:131725"/>
        <dbReference type="ChEBI" id="CHEBI:456216"/>
    </reaction>
    <physiologicalReaction direction="left-to-right" evidence="37">
        <dbReference type="Rhea" id="RHEA:66665"/>
    </physiologicalReaction>
</comment>
<evidence type="ECO:0000256" key="23">
    <source>
        <dbReference type="ARBA" id="ARBA00023136"/>
    </source>
</evidence>
<dbReference type="PROSITE" id="PS50929">
    <property type="entry name" value="ABC_TM1F"/>
    <property type="match status" value="1"/>
</dbReference>
<evidence type="ECO:0000256" key="15">
    <source>
        <dbReference type="ARBA" id="ARBA00022741"/>
    </source>
</evidence>
<feature type="transmembrane region" description="Helical" evidence="40">
    <location>
        <begin position="598"/>
        <end position="618"/>
    </location>
</feature>
<evidence type="ECO:0000256" key="10">
    <source>
        <dbReference type="ARBA" id="ARBA00004656"/>
    </source>
</evidence>
<comment type="catalytic activity">
    <reaction evidence="35">
        <text>pheophorbide a(in) + ATP + H2O = pheophorbide a(out) + ADP + phosphate + H(+)</text>
        <dbReference type="Rhea" id="RHEA:61360"/>
        <dbReference type="ChEBI" id="CHEBI:15377"/>
        <dbReference type="ChEBI" id="CHEBI:15378"/>
        <dbReference type="ChEBI" id="CHEBI:30616"/>
        <dbReference type="ChEBI" id="CHEBI:43474"/>
        <dbReference type="ChEBI" id="CHEBI:58687"/>
        <dbReference type="ChEBI" id="CHEBI:456216"/>
    </reaction>
    <physiologicalReaction direction="left-to-right" evidence="35">
        <dbReference type="Rhea" id="RHEA:61361"/>
    </physiologicalReaction>
</comment>
<evidence type="ECO:0000256" key="1">
    <source>
        <dbReference type="ARBA" id="ARBA00004146"/>
    </source>
</evidence>
<evidence type="ECO:0000256" key="19">
    <source>
        <dbReference type="ARBA" id="ARBA00022840"/>
    </source>
</evidence>
<dbReference type="PANTHER" id="PTHR24221:SF654">
    <property type="entry name" value="ATP-BINDING CASSETTE SUB-FAMILY B MEMBER 6"/>
    <property type="match status" value="1"/>
</dbReference>
<accession>A0A163J6L9</accession>
<evidence type="ECO:0000256" key="36">
    <source>
        <dbReference type="ARBA" id="ARBA00048510"/>
    </source>
</evidence>
<dbReference type="SUPFAM" id="SSF90123">
    <property type="entry name" value="ABC transporter transmembrane region"/>
    <property type="match status" value="1"/>
</dbReference>
<dbReference type="Proteomes" id="UP000078561">
    <property type="component" value="Unassembled WGS sequence"/>
</dbReference>
<dbReference type="SMART" id="SM00382">
    <property type="entry name" value="AAA"/>
    <property type="match status" value="1"/>
</dbReference>
<keyword evidence="16" id="KW-0967">Endosome</keyword>
<feature type="transmembrane region" description="Helical" evidence="40">
    <location>
        <begin position="254"/>
        <end position="272"/>
    </location>
</feature>
<comment type="catalytic activity">
    <reaction evidence="32">
        <text>coproporphyrinogen III(in) + ATP + H2O = coproporphyrinogen III(out) + ADP + phosphate + H(+)</text>
        <dbReference type="Rhea" id="RHEA:66680"/>
        <dbReference type="ChEBI" id="CHEBI:15377"/>
        <dbReference type="ChEBI" id="CHEBI:15378"/>
        <dbReference type="ChEBI" id="CHEBI:30616"/>
        <dbReference type="ChEBI" id="CHEBI:43474"/>
        <dbReference type="ChEBI" id="CHEBI:57309"/>
        <dbReference type="ChEBI" id="CHEBI:456216"/>
    </reaction>
    <physiologicalReaction direction="left-to-right" evidence="32">
        <dbReference type="Rhea" id="RHEA:66681"/>
    </physiologicalReaction>
</comment>
<dbReference type="GO" id="GO:0031901">
    <property type="term" value="C:early endosome membrane"/>
    <property type="evidence" value="ECO:0007669"/>
    <property type="project" value="UniProtKB-SubCell"/>
</dbReference>
<keyword evidence="13" id="KW-0964">Secreted</keyword>
<evidence type="ECO:0000256" key="37">
    <source>
        <dbReference type="ARBA" id="ARBA00048636"/>
    </source>
</evidence>
<proteinExistence type="inferred from homology"/>
<feature type="transmembrane region" description="Helical" evidence="40">
    <location>
        <begin position="292"/>
        <end position="310"/>
    </location>
</feature>
<dbReference type="Pfam" id="PF16185">
    <property type="entry name" value="MTABC_N"/>
    <property type="match status" value="1"/>
</dbReference>
<evidence type="ECO:0000313" key="43">
    <source>
        <dbReference type="EMBL" id="SAL97482.1"/>
    </source>
</evidence>
<evidence type="ECO:0000256" key="20">
    <source>
        <dbReference type="ARBA" id="ARBA00022967"/>
    </source>
</evidence>
<evidence type="ECO:0000256" key="25">
    <source>
        <dbReference type="ARBA" id="ARBA00023228"/>
    </source>
</evidence>
<reference evidence="43" key="1">
    <citation type="submission" date="2016-04" db="EMBL/GenBank/DDBJ databases">
        <authorList>
            <person name="Evans L.H."/>
            <person name="Alamgir A."/>
            <person name="Owens N."/>
            <person name="Weber N.D."/>
            <person name="Virtaneva K."/>
            <person name="Barbian K."/>
            <person name="Babar A."/>
            <person name="Rosenke K."/>
        </authorList>
    </citation>
    <scope>NUCLEOTIDE SEQUENCE [LARGE SCALE GENOMIC DNA]</scope>
    <source>
        <strain evidence="43">CBS 101.48</strain>
    </source>
</reference>
<dbReference type="FunFam" id="3.40.50.300:FF:000186">
    <property type="entry name" value="ATP-binding cassette sub-family B member 7, mitochondrial"/>
    <property type="match status" value="1"/>
</dbReference>